<evidence type="ECO:0000259" key="5">
    <source>
        <dbReference type="Pfam" id="PF00890"/>
    </source>
</evidence>
<dbReference type="InterPro" id="IPR050315">
    <property type="entry name" value="FAD-oxidoreductase_2"/>
</dbReference>
<keyword evidence="4" id="KW-0560">Oxidoreductase</keyword>
<dbReference type="Gene3D" id="3.50.50.60">
    <property type="entry name" value="FAD/NAD(P)-binding domain"/>
    <property type="match status" value="1"/>
</dbReference>
<dbReference type="GO" id="GO:0033765">
    <property type="term" value="F:steroid dehydrogenase activity, acting on the CH-CH group of donors"/>
    <property type="evidence" value="ECO:0007669"/>
    <property type="project" value="UniProtKB-ARBA"/>
</dbReference>
<dbReference type="Gene3D" id="3.90.700.10">
    <property type="entry name" value="Succinate dehydrogenase/fumarate reductase flavoprotein, catalytic domain"/>
    <property type="match status" value="1"/>
</dbReference>
<name>A0A1M5WH60_9FIRM</name>
<accession>A0A1M5WH60</accession>
<reference evidence="6 7" key="1">
    <citation type="submission" date="2016-11" db="EMBL/GenBank/DDBJ databases">
        <authorList>
            <person name="Jaros S."/>
            <person name="Januszkiewicz K."/>
            <person name="Wedrychowicz H."/>
        </authorList>
    </citation>
    <scope>NUCLEOTIDE SEQUENCE [LARGE SCALE GENOMIC DNA]</scope>
    <source>
        <strain evidence="6 7">DSM 10068</strain>
    </source>
</reference>
<dbReference type="Pfam" id="PF00890">
    <property type="entry name" value="FAD_binding_2"/>
    <property type="match status" value="1"/>
</dbReference>
<comment type="cofactor">
    <cofactor evidence="1">
        <name>FAD</name>
        <dbReference type="ChEBI" id="CHEBI:57692"/>
    </cofactor>
</comment>
<dbReference type="EMBL" id="FQXV01000003">
    <property type="protein sequence ID" value="SHH86826.1"/>
    <property type="molecule type" value="Genomic_DNA"/>
</dbReference>
<dbReference type="InterPro" id="IPR027477">
    <property type="entry name" value="Succ_DH/fumarate_Rdtase_cat_sf"/>
</dbReference>
<dbReference type="SUPFAM" id="SSF51905">
    <property type="entry name" value="FAD/NAD(P)-binding domain"/>
    <property type="match status" value="1"/>
</dbReference>
<dbReference type="SUPFAM" id="SSF56425">
    <property type="entry name" value="Succinate dehydrogenase/fumarate reductase flavoprotein, catalytic domain"/>
    <property type="match status" value="1"/>
</dbReference>
<keyword evidence="2" id="KW-0285">Flavoprotein</keyword>
<proteinExistence type="predicted"/>
<protein>
    <submittedName>
        <fullName evidence="6">Succinate dehydrogenase/fumarate reductase, flavoprotein subunit</fullName>
    </submittedName>
</protein>
<evidence type="ECO:0000256" key="4">
    <source>
        <dbReference type="ARBA" id="ARBA00023002"/>
    </source>
</evidence>
<dbReference type="InterPro" id="IPR003953">
    <property type="entry name" value="FAD-dep_OxRdtase_2_FAD-bd"/>
</dbReference>
<sequence>MHVSSDEELYMNAEMAARKWAFELPPAPVGAALIAETVGAEVVVVGEGMAGLCTALSALEAGLDTVIVTASSRPVGRGGSVFAAYSKVMAAQGYPRQEAENFYLQEFAAASYNIDQRKWYSFYNNSEAAMNWLIDMLEKDGVTVVLEAGNEDDPYSPTDQPVGTHAFTGRGVTFAGAGITLALQTLEKNFIARGGRVFYGNVAKQLVREEDGAGRVSAVIARDGGGSYVRFAAKKAVVLATGDFSANREMMARYCPAYAKYYTNNKLNYDAGFVEKGIYQGDGHLMALWAGAAWQRTFPNAPLIQGSRLCAHMPYGAHRGLRLNRNGERFCNEDCNAAYTAMTVLREPGQTAYAIWGSNYAFDVDWHAHGGIRGGAKTPPQDVIKMWERDVANGSAVKGDTVAEVIGRLGLPADTADAAVERYNALCRQGRDEDFHKKAKYLQEIKNPPFYGGLISQYRFFSVLGGPRTNHRMQICDENDVPIKGLYAAGTMIGDMFAGCYSFRIAGHNYGCCLTFGYLTGKYIAGNE</sequence>
<keyword evidence="7" id="KW-1185">Reference proteome</keyword>
<dbReference type="RefSeq" id="WP_073076818.1">
    <property type="nucleotide sequence ID" value="NZ_FQXV01000003.1"/>
</dbReference>
<dbReference type="PRINTS" id="PR00420">
    <property type="entry name" value="RNGMNOXGNASE"/>
</dbReference>
<evidence type="ECO:0000256" key="1">
    <source>
        <dbReference type="ARBA" id="ARBA00001974"/>
    </source>
</evidence>
<evidence type="ECO:0000256" key="3">
    <source>
        <dbReference type="ARBA" id="ARBA00022827"/>
    </source>
</evidence>
<evidence type="ECO:0000313" key="6">
    <source>
        <dbReference type="EMBL" id="SHH86826.1"/>
    </source>
</evidence>
<feature type="domain" description="FAD-dependent oxidoreductase 2 FAD-binding" evidence="5">
    <location>
        <begin position="42"/>
        <end position="501"/>
    </location>
</feature>
<evidence type="ECO:0000256" key="2">
    <source>
        <dbReference type="ARBA" id="ARBA00022630"/>
    </source>
</evidence>
<dbReference type="PANTHER" id="PTHR43400:SF7">
    <property type="entry name" value="FAD-DEPENDENT OXIDOREDUCTASE 2 FAD BINDING DOMAIN-CONTAINING PROTEIN"/>
    <property type="match status" value="1"/>
</dbReference>
<organism evidence="6 7">
    <name type="scientific">Sporobacter termitidis DSM 10068</name>
    <dbReference type="NCBI Taxonomy" id="1123282"/>
    <lineage>
        <taxon>Bacteria</taxon>
        <taxon>Bacillati</taxon>
        <taxon>Bacillota</taxon>
        <taxon>Clostridia</taxon>
        <taxon>Eubacteriales</taxon>
        <taxon>Oscillospiraceae</taxon>
        <taxon>Sporobacter</taxon>
    </lineage>
</organism>
<dbReference type="OrthoDB" id="1646667at2"/>
<dbReference type="Proteomes" id="UP000183995">
    <property type="component" value="Unassembled WGS sequence"/>
</dbReference>
<dbReference type="STRING" id="1123282.SAMN02745823_01272"/>
<dbReference type="AlphaFoldDB" id="A0A1M5WH60"/>
<evidence type="ECO:0000313" key="7">
    <source>
        <dbReference type="Proteomes" id="UP000183995"/>
    </source>
</evidence>
<dbReference type="InterPro" id="IPR036188">
    <property type="entry name" value="FAD/NAD-bd_sf"/>
</dbReference>
<dbReference type="PANTHER" id="PTHR43400">
    <property type="entry name" value="FUMARATE REDUCTASE"/>
    <property type="match status" value="1"/>
</dbReference>
<keyword evidence="3" id="KW-0274">FAD</keyword>
<gene>
    <name evidence="6" type="ORF">SAMN02745823_01272</name>
</gene>